<evidence type="ECO:0000313" key="2">
    <source>
        <dbReference type="Proteomes" id="UP000494106"/>
    </source>
</evidence>
<protein>
    <submittedName>
        <fullName evidence="1">Uncharacterized protein</fullName>
    </submittedName>
</protein>
<accession>A0A8S1B8U9</accession>
<proteinExistence type="predicted"/>
<organism evidence="1 2">
    <name type="scientific">Arctia plantaginis</name>
    <name type="common">Wood tiger moth</name>
    <name type="synonym">Phalaena plantaginis</name>
    <dbReference type="NCBI Taxonomy" id="874455"/>
    <lineage>
        <taxon>Eukaryota</taxon>
        <taxon>Metazoa</taxon>
        <taxon>Ecdysozoa</taxon>
        <taxon>Arthropoda</taxon>
        <taxon>Hexapoda</taxon>
        <taxon>Insecta</taxon>
        <taxon>Pterygota</taxon>
        <taxon>Neoptera</taxon>
        <taxon>Endopterygota</taxon>
        <taxon>Lepidoptera</taxon>
        <taxon>Glossata</taxon>
        <taxon>Ditrysia</taxon>
        <taxon>Noctuoidea</taxon>
        <taxon>Erebidae</taxon>
        <taxon>Arctiinae</taxon>
        <taxon>Arctia</taxon>
    </lineage>
</organism>
<gene>
    <name evidence="1" type="ORF">APLA_LOCUS16839</name>
</gene>
<comment type="caution">
    <text evidence="1">The sequence shown here is derived from an EMBL/GenBank/DDBJ whole genome shotgun (WGS) entry which is preliminary data.</text>
</comment>
<sequence length="98" mass="10709">MKHISFDPLYRRPTSGAAAARIMAIAVAGKGWLGGFNHHGNRQPGWGVRIVNKLVALLYIHISTNMCNCGAAQCARPRLYAGPHVAPFPRFDQLANKD</sequence>
<name>A0A8S1B8U9_ARCPL</name>
<reference evidence="1 2" key="1">
    <citation type="submission" date="2020-04" db="EMBL/GenBank/DDBJ databases">
        <authorList>
            <person name="Wallbank WR R."/>
            <person name="Pardo Diaz C."/>
            <person name="Kozak K."/>
            <person name="Martin S."/>
            <person name="Jiggins C."/>
            <person name="Moest M."/>
            <person name="Warren A I."/>
            <person name="Byers J.R.P. K."/>
            <person name="Montejo-Kovacevich G."/>
            <person name="Yen C E."/>
        </authorList>
    </citation>
    <scope>NUCLEOTIDE SEQUENCE [LARGE SCALE GENOMIC DNA]</scope>
</reference>
<dbReference type="EMBL" id="CADEBC010000602">
    <property type="protein sequence ID" value="CAB3259062.1"/>
    <property type="molecule type" value="Genomic_DNA"/>
</dbReference>
<keyword evidence="2" id="KW-1185">Reference proteome</keyword>
<evidence type="ECO:0000313" key="1">
    <source>
        <dbReference type="EMBL" id="CAB3259062.1"/>
    </source>
</evidence>
<dbReference type="AlphaFoldDB" id="A0A8S1B8U9"/>
<dbReference type="Proteomes" id="UP000494106">
    <property type="component" value="Unassembled WGS sequence"/>
</dbReference>